<feature type="region of interest" description="Disordered" evidence="1">
    <location>
        <begin position="1"/>
        <end position="21"/>
    </location>
</feature>
<comment type="caution">
    <text evidence="2">The sequence shown here is derived from an EMBL/GenBank/DDBJ whole genome shotgun (WGS) entry which is preliminary data.</text>
</comment>
<dbReference type="PIRSF" id="PIRSF037081">
    <property type="entry name" value="P-loop_All4644_prd"/>
    <property type="match status" value="1"/>
</dbReference>
<evidence type="ECO:0008006" key="4">
    <source>
        <dbReference type="Google" id="ProtNLM"/>
    </source>
</evidence>
<reference evidence="2" key="1">
    <citation type="submission" date="2021-01" db="EMBL/GenBank/DDBJ databases">
        <title>Whole genome shotgun sequence of Catellatospora methionotrophica NBRC 14553.</title>
        <authorList>
            <person name="Komaki H."/>
            <person name="Tamura T."/>
        </authorList>
    </citation>
    <scope>NUCLEOTIDE SEQUENCE</scope>
    <source>
        <strain evidence="2">NBRC 14553</strain>
    </source>
</reference>
<evidence type="ECO:0000256" key="1">
    <source>
        <dbReference type="SAM" id="MobiDB-lite"/>
    </source>
</evidence>
<dbReference type="AlphaFoldDB" id="A0A8J3L3M2"/>
<name>A0A8J3L3M2_9ACTN</name>
<sequence>MPTLTITRGLPGSGKSTWAKAQPGLRVNRDDQRRMLFGDAFPHGDRIAEDLITEINVFAISRVLMAGRDVICDDTNLPDAVVAMLTRTATRYGAAHVVVDFRDVPVAVCLDRDAARPQAEQVGREVILGMAERWLTRGDR</sequence>
<dbReference type="Pfam" id="PF13671">
    <property type="entry name" value="AAA_33"/>
    <property type="match status" value="1"/>
</dbReference>
<dbReference type="RefSeq" id="WP_166383043.1">
    <property type="nucleotide sequence ID" value="NZ_BAAATT010000014.1"/>
</dbReference>
<evidence type="ECO:0000313" key="2">
    <source>
        <dbReference type="EMBL" id="GIG13748.1"/>
    </source>
</evidence>
<dbReference type="Gene3D" id="3.40.50.300">
    <property type="entry name" value="P-loop containing nucleotide triphosphate hydrolases"/>
    <property type="match status" value="1"/>
</dbReference>
<evidence type="ECO:0000313" key="3">
    <source>
        <dbReference type="Proteomes" id="UP000660339"/>
    </source>
</evidence>
<organism evidence="2 3">
    <name type="scientific">Catellatospora methionotrophica</name>
    <dbReference type="NCBI Taxonomy" id="121620"/>
    <lineage>
        <taxon>Bacteria</taxon>
        <taxon>Bacillati</taxon>
        <taxon>Actinomycetota</taxon>
        <taxon>Actinomycetes</taxon>
        <taxon>Micromonosporales</taxon>
        <taxon>Micromonosporaceae</taxon>
        <taxon>Catellatospora</taxon>
    </lineage>
</organism>
<dbReference type="EMBL" id="BONJ01000007">
    <property type="protein sequence ID" value="GIG13748.1"/>
    <property type="molecule type" value="Genomic_DNA"/>
</dbReference>
<dbReference type="Proteomes" id="UP000660339">
    <property type="component" value="Unassembled WGS sequence"/>
</dbReference>
<accession>A0A8J3L3M2</accession>
<dbReference type="InterPro" id="IPR017101">
    <property type="entry name" value="P-loop_ATP/GTP-bd_All4644_prd"/>
</dbReference>
<dbReference type="InterPro" id="IPR027417">
    <property type="entry name" value="P-loop_NTPase"/>
</dbReference>
<dbReference type="SUPFAM" id="SSF52540">
    <property type="entry name" value="P-loop containing nucleoside triphosphate hydrolases"/>
    <property type="match status" value="1"/>
</dbReference>
<keyword evidence="3" id="KW-1185">Reference proteome</keyword>
<proteinExistence type="predicted"/>
<protein>
    <recommendedName>
        <fullName evidence="4">AAA family ATPase</fullName>
    </recommendedName>
</protein>
<gene>
    <name evidence="2" type="ORF">Cme02nite_20800</name>
</gene>